<dbReference type="AlphaFoldDB" id="A0A3B0VVT8"/>
<reference evidence="1" key="1">
    <citation type="submission" date="2018-06" db="EMBL/GenBank/DDBJ databases">
        <authorList>
            <person name="Zhirakovskaya E."/>
        </authorList>
    </citation>
    <scope>NUCLEOTIDE SEQUENCE</scope>
</reference>
<evidence type="ECO:0000313" key="1">
    <source>
        <dbReference type="EMBL" id="VAW44273.1"/>
    </source>
</evidence>
<gene>
    <name evidence="1" type="ORF">MNBD_GAMMA04-75</name>
</gene>
<organism evidence="1">
    <name type="scientific">hydrothermal vent metagenome</name>
    <dbReference type="NCBI Taxonomy" id="652676"/>
    <lineage>
        <taxon>unclassified sequences</taxon>
        <taxon>metagenomes</taxon>
        <taxon>ecological metagenomes</taxon>
    </lineage>
</organism>
<accession>A0A3B0VVT8</accession>
<proteinExistence type="predicted"/>
<dbReference type="EMBL" id="UOFB01000031">
    <property type="protein sequence ID" value="VAW44273.1"/>
    <property type="molecule type" value="Genomic_DNA"/>
</dbReference>
<name>A0A3B0VVT8_9ZZZZ</name>
<sequence>MKDNKDDLLCPSAPLTEESYLFGVLNEQAEVQYLDSVVPVTEELLAGFQHIEKPEKHFRFTMTCGKDKCAQWDNNKCSVGSAIQKAEIKEINTKPAQCGIRKACRWYSQEGLAACVLCKYVVTDVSI</sequence>
<protein>
    <submittedName>
        <fullName evidence="1">Uncharacterized protein</fullName>
    </submittedName>
</protein>